<dbReference type="PANTHER" id="PTHR36836:SF1">
    <property type="entry name" value="COLANIC ACID BIOSYNTHESIS PROTEIN WCAK"/>
    <property type="match status" value="1"/>
</dbReference>
<dbReference type="EMBL" id="CP001098">
    <property type="protein sequence ID" value="ACL70684.1"/>
    <property type="molecule type" value="Genomic_DNA"/>
</dbReference>
<keyword evidence="3" id="KW-1185">Reference proteome</keyword>
<organism evidence="2 3">
    <name type="scientific">Halothermothrix orenii (strain H 168 / OCM 544 / DSM 9562)</name>
    <dbReference type="NCBI Taxonomy" id="373903"/>
    <lineage>
        <taxon>Bacteria</taxon>
        <taxon>Bacillati</taxon>
        <taxon>Bacillota</taxon>
        <taxon>Clostridia</taxon>
        <taxon>Halanaerobiales</taxon>
        <taxon>Halothermotrichaceae</taxon>
        <taxon>Halothermothrix</taxon>
    </lineage>
</organism>
<dbReference type="HOGENOM" id="CLU_854613_0_0_9"/>
<evidence type="ECO:0000313" key="2">
    <source>
        <dbReference type="EMBL" id="ACL70684.1"/>
    </source>
</evidence>
<dbReference type="Pfam" id="PF04230">
    <property type="entry name" value="PS_pyruv_trans"/>
    <property type="match status" value="1"/>
</dbReference>
<dbReference type="Proteomes" id="UP000000719">
    <property type="component" value="Chromosome"/>
</dbReference>
<dbReference type="RefSeq" id="WP_015923653.1">
    <property type="nucleotide sequence ID" value="NC_011899.1"/>
</dbReference>
<dbReference type="AlphaFoldDB" id="B8CZG5"/>
<dbReference type="InterPro" id="IPR007345">
    <property type="entry name" value="Polysacch_pyruvyl_Trfase"/>
</dbReference>
<gene>
    <name evidence="2" type="ordered locus">Hore_19370</name>
</gene>
<sequence>MRIGVSGYFGYQNYGDEIFLKTWQQVFAGHDVFPLNGYENLNTIDRIIIGGGDLIIPHTFTSAYWRPPFLQKPIWVYGVGVPTRLKAKKTACQKYAAFLKKCKGVYTRDRHSREWLIKNNVYPDSVVVNDVAWSYKIPMVKFKKLYNKTLGISIRHQSIFNQENIVKLVTTLSQSYEILMIPLQPAPVAQWNDRKLHEKLRKKVKQNNPGATINIIPPYSSIDHMTAFIDLVDLYITERMHGLLMSLRTKTPVMPIAVGNKFYALLEQFNMEDIIVNSHNYSKMVDTINRLMDMNFEERVKEKIKATERIARKEIFNFKKLVLKD</sequence>
<reference evidence="2 3" key="1">
    <citation type="journal article" date="2009" name="PLoS ONE">
        <title>Genome analysis of the anaerobic thermohalophilic bacterium Halothermothrix orenii.</title>
        <authorList>
            <person name="Mavromatis K."/>
            <person name="Ivanova N."/>
            <person name="Anderson I."/>
            <person name="Lykidis A."/>
            <person name="Hooper S.D."/>
            <person name="Sun H."/>
            <person name="Kunin V."/>
            <person name="Lapidus A."/>
            <person name="Hugenholtz P."/>
            <person name="Patel B."/>
            <person name="Kyrpides N.C."/>
        </authorList>
    </citation>
    <scope>NUCLEOTIDE SEQUENCE [LARGE SCALE GENOMIC DNA]</scope>
    <source>
        <strain evidence="3">H 168 / OCM 544 / DSM 9562</strain>
    </source>
</reference>
<proteinExistence type="predicted"/>
<dbReference type="PANTHER" id="PTHR36836">
    <property type="entry name" value="COLANIC ACID BIOSYNTHESIS PROTEIN WCAK"/>
    <property type="match status" value="1"/>
</dbReference>
<dbReference type="KEGG" id="hor:Hore_19370"/>
<dbReference type="STRING" id="373903.Hore_19370"/>
<evidence type="ECO:0000259" key="1">
    <source>
        <dbReference type="Pfam" id="PF04230"/>
    </source>
</evidence>
<feature type="domain" description="Polysaccharide pyruvyl transferase" evidence="1">
    <location>
        <begin position="13"/>
        <end position="258"/>
    </location>
</feature>
<protein>
    <recommendedName>
        <fullName evidence="1">Polysaccharide pyruvyl transferase domain-containing protein</fullName>
    </recommendedName>
</protein>
<name>B8CZG5_HALOH</name>
<evidence type="ECO:0000313" key="3">
    <source>
        <dbReference type="Proteomes" id="UP000000719"/>
    </source>
</evidence>
<dbReference type="eggNOG" id="COG2327">
    <property type="taxonomic scope" value="Bacteria"/>
</dbReference>
<accession>B8CZG5</accession>